<feature type="compositionally biased region" description="Polar residues" evidence="1">
    <location>
        <begin position="108"/>
        <end position="118"/>
    </location>
</feature>
<sequence length="282" mass="32060">MTRATHDLLSRTRQAFLKRDDCAPIYITKDDWDGFEKRSDICRLQVQYKDLLSQCPEAKRILGKIKSIKDQLEMLLILERRSSRAPSPMSLNGPDVCLGAVHSKLSQTLQNTSRSPMKTSLIDHSSARNARSSGERTEKLKPVHKPRAAMSHDTTARSTHWESLRKCQKQGNDRVYIDGPDAWLLHSEQIHGGSQKIYTAARATGQEQLMMAHIVTGKKRAQEETIDPSTRTKKPRMISTELSRRQETPSEGTADEMSFDWDQRMSPDPHADEEFWVEAGCT</sequence>
<dbReference type="AlphaFoldDB" id="A0AAD5RKD7"/>
<evidence type="ECO:0000256" key="1">
    <source>
        <dbReference type="SAM" id="MobiDB-lite"/>
    </source>
</evidence>
<proteinExistence type="predicted"/>
<dbReference type="Proteomes" id="UP001201980">
    <property type="component" value="Unassembled WGS sequence"/>
</dbReference>
<name>A0AAD5RKD7_9PEZI</name>
<evidence type="ECO:0000313" key="2">
    <source>
        <dbReference type="EMBL" id="KAJ2896865.1"/>
    </source>
</evidence>
<feature type="region of interest" description="Disordered" evidence="1">
    <location>
        <begin position="218"/>
        <end position="282"/>
    </location>
</feature>
<feature type="compositionally biased region" description="Basic and acidic residues" evidence="1">
    <location>
        <begin position="261"/>
        <end position="273"/>
    </location>
</feature>
<evidence type="ECO:0000313" key="3">
    <source>
        <dbReference type="Proteomes" id="UP001201980"/>
    </source>
</evidence>
<accession>A0AAD5RKD7</accession>
<gene>
    <name evidence="2" type="ORF">MKZ38_005117</name>
</gene>
<comment type="caution">
    <text evidence="2">The sequence shown here is derived from an EMBL/GenBank/DDBJ whole genome shotgun (WGS) entry which is preliminary data.</text>
</comment>
<keyword evidence="3" id="KW-1185">Reference proteome</keyword>
<protein>
    <submittedName>
        <fullName evidence="2">Uncharacterized protein</fullName>
    </submittedName>
</protein>
<dbReference type="EMBL" id="JAKWBI020000308">
    <property type="protein sequence ID" value="KAJ2896865.1"/>
    <property type="molecule type" value="Genomic_DNA"/>
</dbReference>
<organism evidence="2 3">
    <name type="scientific">Zalerion maritima</name>
    <dbReference type="NCBI Taxonomy" id="339359"/>
    <lineage>
        <taxon>Eukaryota</taxon>
        <taxon>Fungi</taxon>
        <taxon>Dikarya</taxon>
        <taxon>Ascomycota</taxon>
        <taxon>Pezizomycotina</taxon>
        <taxon>Sordariomycetes</taxon>
        <taxon>Lulworthiomycetidae</taxon>
        <taxon>Lulworthiales</taxon>
        <taxon>Lulworthiaceae</taxon>
        <taxon>Zalerion</taxon>
    </lineage>
</organism>
<reference evidence="2" key="1">
    <citation type="submission" date="2022-07" db="EMBL/GenBank/DDBJ databases">
        <title>Draft genome sequence of Zalerion maritima ATCC 34329, a (micro)plastics degrading marine fungus.</title>
        <authorList>
            <person name="Paco A."/>
            <person name="Goncalves M.F.M."/>
            <person name="Rocha-Santos T.A.P."/>
            <person name="Alves A."/>
        </authorList>
    </citation>
    <scope>NUCLEOTIDE SEQUENCE</scope>
    <source>
        <strain evidence="2">ATCC 34329</strain>
    </source>
</reference>
<feature type="region of interest" description="Disordered" evidence="1">
    <location>
        <begin position="108"/>
        <end position="162"/>
    </location>
</feature>